<dbReference type="InterPro" id="IPR050849">
    <property type="entry name" value="HAD-like_hydrolase_phosphatase"/>
</dbReference>
<feature type="region of interest" description="Disordered" evidence="1">
    <location>
        <begin position="136"/>
        <end position="160"/>
    </location>
</feature>
<dbReference type="AlphaFoldDB" id="A0ABD3M0H8"/>
<feature type="chain" id="PRO_5044762982" evidence="2">
    <location>
        <begin position="22"/>
        <end position="494"/>
    </location>
</feature>
<gene>
    <name evidence="3" type="ORF">ACHAWU_007190</name>
</gene>
<dbReference type="InterPro" id="IPR036412">
    <property type="entry name" value="HAD-like_sf"/>
</dbReference>
<accession>A0ABD3M0H8</accession>
<reference evidence="3 4" key="1">
    <citation type="submission" date="2024-10" db="EMBL/GenBank/DDBJ databases">
        <title>Updated reference genomes for cyclostephanoid diatoms.</title>
        <authorList>
            <person name="Roberts W.R."/>
            <person name="Alverson A.J."/>
        </authorList>
    </citation>
    <scope>NUCLEOTIDE SEQUENCE [LARGE SCALE GENOMIC DNA]</scope>
    <source>
        <strain evidence="3 4">AJA232-27</strain>
    </source>
</reference>
<name>A0ABD3M0H8_9STRA</name>
<proteinExistence type="predicted"/>
<dbReference type="InterPro" id="IPR023214">
    <property type="entry name" value="HAD_sf"/>
</dbReference>
<organism evidence="3 4">
    <name type="scientific">Discostella pseudostelligera</name>
    <dbReference type="NCBI Taxonomy" id="259834"/>
    <lineage>
        <taxon>Eukaryota</taxon>
        <taxon>Sar</taxon>
        <taxon>Stramenopiles</taxon>
        <taxon>Ochrophyta</taxon>
        <taxon>Bacillariophyta</taxon>
        <taxon>Coscinodiscophyceae</taxon>
        <taxon>Thalassiosirophycidae</taxon>
        <taxon>Stephanodiscales</taxon>
        <taxon>Stephanodiscaceae</taxon>
        <taxon>Discostella</taxon>
    </lineage>
</organism>
<feature type="compositionally biased region" description="Basic and acidic residues" evidence="1">
    <location>
        <begin position="142"/>
        <end position="154"/>
    </location>
</feature>
<sequence length="494" mass="55826">MRTDVLLLVIITLCIIPEIYAFDADISHIKLESVPPLAQSFRQSAMYHHQQQQRVPSTSMKASKDGEVMATLPTIETDTTEYSLFPPTSKYHPDQDGLQRRRRWLVVDFDGTCTEHDTTPLLPRLAAFATRQRSSIQSSCGDKNEDAEHKKEANIDNDNNSIANDEVHMVDLERRISQFQHLEEEYMRRYGETKSSLIQQQHQSIHDMLDALDEPSTIVTQMVSESRVLEGLGHVDADELGGILQLHTDTTTPTEFESSGTEVECMSSNETNKSGEGEFDKVVVRIRHSCQNTLARILSESSNHHDADQRDEGPPACLGWNLAVLSINWCPALIDASIVQPVLKQRRSVLQIDKCTTEVPIWSNQVDADGVISLNVPGALAKRDRIRELRRNIHQSSDSTSVIVYVGDSSTDLAALLEADIGVIMGQTISSSMTVIAERWGIQIVPLKHRSQHDFDVVAVDGNFERWRKQNILWHVESWMEIDEMLLELDRHWS</sequence>
<comment type="caution">
    <text evidence="3">The sequence shown here is derived from an EMBL/GenBank/DDBJ whole genome shotgun (WGS) entry which is preliminary data.</text>
</comment>
<dbReference type="EMBL" id="JALLBG020000312">
    <property type="protein sequence ID" value="KAL3756239.1"/>
    <property type="molecule type" value="Genomic_DNA"/>
</dbReference>
<dbReference type="PANTHER" id="PTHR28181:SF1">
    <property type="entry name" value="COLD TOLERANCE PROTEIN 1"/>
    <property type="match status" value="1"/>
</dbReference>
<protein>
    <submittedName>
        <fullName evidence="3">Uncharacterized protein</fullName>
    </submittedName>
</protein>
<dbReference type="Gene3D" id="3.40.50.1000">
    <property type="entry name" value="HAD superfamily/HAD-like"/>
    <property type="match status" value="1"/>
</dbReference>
<dbReference type="SUPFAM" id="SSF56784">
    <property type="entry name" value="HAD-like"/>
    <property type="match status" value="1"/>
</dbReference>
<evidence type="ECO:0000313" key="3">
    <source>
        <dbReference type="EMBL" id="KAL3756239.1"/>
    </source>
</evidence>
<keyword evidence="4" id="KW-1185">Reference proteome</keyword>
<dbReference type="PANTHER" id="PTHR28181">
    <property type="entry name" value="UPF0655 PROTEIN YCR015C"/>
    <property type="match status" value="1"/>
</dbReference>
<evidence type="ECO:0000313" key="4">
    <source>
        <dbReference type="Proteomes" id="UP001530293"/>
    </source>
</evidence>
<evidence type="ECO:0000256" key="2">
    <source>
        <dbReference type="SAM" id="SignalP"/>
    </source>
</evidence>
<feature type="signal peptide" evidence="2">
    <location>
        <begin position="1"/>
        <end position="21"/>
    </location>
</feature>
<keyword evidence="2" id="KW-0732">Signal</keyword>
<dbReference type="Proteomes" id="UP001530293">
    <property type="component" value="Unassembled WGS sequence"/>
</dbReference>
<evidence type="ECO:0000256" key="1">
    <source>
        <dbReference type="SAM" id="MobiDB-lite"/>
    </source>
</evidence>